<evidence type="ECO:0000256" key="5">
    <source>
        <dbReference type="ARBA" id="ARBA00023326"/>
    </source>
</evidence>
<dbReference type="PROSITE" id="PS50853">
    <property type="entry name" value="FN3"/>
    <property type="match status" value="1"/>
</dbReference>
<dbReference type="InterPro" id="IPR013378">
    <property type="entry name" value="InlB-like_B-rpt"/>
</dbReference>
<feature type="transmembrane region" description="Helical" evidence="7">
    <location>
        <begin position="1796"/>
        <end position="1814"/>
    </location>
</feature>
<dbReference type="NCBIfam" id="TIGR02543">
    <property type="entry name" value="List_Bact_rpt"/>
    <property type="match status" value="1"/>
</dbReference>
<feature type="transmembrane region" description="Helical" evidence="7">
    <location>
        <begin position="1835"/>
        <end position="1853"/>
    </location>
</feature>
<dbReference type="Proteomes" id="UP000190973">
    <property type="component" value="Unassembled WGS sequence"/>
</dbReference>
<evidence type="ECO:0000256" key="1">
    <source>
        <dbReference type="ARBA" id="ARBA00004196"/>
    </source>
</evidence>
<feature type="region of interest" description="Disordered" evidence="6">
    <location>
        <begin position="1186"/>
        <end position="1290"/>
    </location>
</feature>
<organism evidence="10 11">
    <name type="scientific">Clostridium beijerinckii</name>
    <name type="common">Clostridium MP</name>
    <dbReference type="NCBI Taxonomy" id="1520"/>
    <lineage>
        <taxon>Bacteria</taxon>
        <taxon>Bacillati</taxon>
        <taxon>Bacillota</taxon>
        <taxon>Clostridia</taxon>
        <taxon>Eubacteriales</taxon>
        <taxon>Clostridiaceae</taxon>
        <taxon>Clostridium</taxon>
    </lineage>
</organism>
<feature type="transmembrane region" description="Helical" evidence="7">
    <location>
        <begin position="1699"/>
        <end position="1717"/>
    </location>
</feature>
<proteinExistence type="predicted"/>
<dbReference type="SMART" id="SM00060">
    <property type="entry name" value="FN3"/>
    <property type="match status" value="1"/>
</dbReference>
<evidence type="ECO:0000313" key="10">
    <source>
        <dbReference type="EMBL" id="OOM56946.1"/>
    </source>
</evidence>
<evidence type="ECO:0000259" key="9">
    <source>
        <dbReference type="PROSITE" id="PS50853"/>
    </source>
</evidence>
<dbReference type="Pfam" id="PF18889">
    <property type="entry name" value="Beta_helix_3"/>
    <property type="match status" value="3"/>
</dbReference>
<dbReference type="EMBL" id="LZZI01000119">
    <property type="protein sequence ID" value="OOM56946.1"/>
    <property type="molecule type" value="Genomic_DNA"/>
</dbReference>
<dbReference type="Gene3D" id="2.60.40.10">
    <property type="entry name" value="Immunoglobulins"/>
    <property type="match status" value="2"/>
</dbReference>
<dbReference type="GO" id="GO:0030313">
    <property type="term" value="C:cell envelope"/>
    <property type="evidence" value="ECO:0007669"/>
    <property type="project" value="UniProtKB-SubCell"/>
</dbReference>
<evidence type="ECO:0000259" key="8">
    <source>
        <dbReference type="PROSITE" id="PS50835"/>
    </source>
</evidence>
<keyword evidence="4" id="KW-0119">Carbohydrate metabolism</keyword>
<dbReference type="InterPro" id="IPR003961">
    <property type="entry name" value="FN3_dom"/>
</dbReference>
<comment type="subcellular location">
    <subcellularLocation>
        <location evidence="1">Cell envelope</location>
    </subcellularLocation>
</comment>
<dbReference type="InterPro" id="IPR005102">
    <property type="entry name" value="Carbo-bd_X2"/>
</dbReference>
<dbReference type="RefSeq" id="WP_077840504.1">
    <property type="nucleotide sequence ID" value="NZ_JABTAE010000001.1"/>
</dbReference>
<dbReference type="SUPFAM" id="SSF81296">
    <property type="entry name" value="E set domains"/>
    <property type="match status" value="1"/>
</dbReference>
<dbReference type="GO" id="GO:0030245">
    <property type="term" value="P:cellulose catabolic process"/>
    <property type="evidence" value="ECO:0007669"/>
    <property type="project" value="UniProtKB-KW"/>
</dbReference>
<dbReference type="InterPro" id="IPR036116">
    <property type="entry name" value="FN3_sf"/>
</dbReference>
<evidence type="ECO:0000256" key="6">
    <source>
        <dbReference type="SAM" id="MobiDB-lite"/>
    </source>
</evidence>
<dbReference type="GO" id="GO:0052762">
    <property type="term" value="F:gellan lyase activity"/>
    <property type="evidence" value="ECO:0007669"/>
    <property type="project" value="UniProtKB-EC"/>
</dbReference>
<feature type="compositionally biased region" description="Low complexity" evidence="6">
    <location>
        <begin position="1187"/>
        <end position="1202"/>
    </location>
</feature>
<feature type="transmembrane region" description="Helical" evidence="7">
    <location>
        <begin position="1661"/>
        <end position="1678"/>
    </location>
</feature>
<dbReference type="InterPro" id="IPR013783">
    <property type="entry name" value="Ig-like_fold"/>
</dbReference>
<dbReference type="InterPro" id="IPR007110">
    <property type="entry name" value="Ig-like_dom"/>
</dbReference>
<feature type="compositionally biased region" description="Polar residues" evidence="6">
    <location>
        <begin position="1305"/>
        <end position="1318"/>
    </location>
</feature>
<feature type="compositionally biased region" description="Polar residues" evidence="6">
    <location>
        <begin position="1226"/>
        <end position="1245"/>
    </location>
</feature>
<dbReference type="InterPro" id="IPR036179">
    <property type="entry name" value="Ig-like_dom_sf"/>
</dbReference>
<keyword evidence="7" id="KW-1133">Transmembrane helix</keyword>
<evidence type="ECO:0000256" key="7">
    <source>
        <dbReference type="SAM" id="Phobius"/>
    </source>
</evidence>
<dbReference type="SUPFAM" id="SSF48726">
    <property type="entry name" value="Immunoglobulin"/>
    <property type="match status" value="1"/>
</dbReference>
<sequence>MKKKKFLSLVLVLVMLMTLIIPAGLPVYAVSTPDSYTFDISEGNITVAAGSTANTVKVTYGNSQMTTTDFTDTQEITIIGETTTNKVLVTGYITAKIKLRDADIELSDKACAFAIEGGANATLSLAGANTLSSYENAGLKVEDGQTVTIQDSDSDLGIGALDAKSNAYGAGIGGGDGTGGNITILSGTVNATGGKENLWWHGGNNGAGIGGGGNAMASGGNITIAGGTVTAIGGRCAAGIGGGSWGAGGNITISGGTVTATGGLVTSGIGGGYNGAPGNIKILNATVKAYSDGYQNAINANGNSLESGSDSDLICGKLNTSLSSTVSTEIDIVKSDNSSTSTLELPANYLSFATTVNGSGAYNIKTKESAPRIIANSSDNSTTFVPQHNSCDFVGMMIEQKSTVAILNDLKVNGATVSGFNSNTYTYDVILPAGTTSVPTVDATVTDTGKANAVVTSTASLPGPATIVVTAEDGTTKNTYTINFTVEMLSADSSLNNLVISQGTLSPAFSPATKNYTASVENGITNIKVTPTTGDSHAVLKVNGNTVISGNTSDNIPLNVGSNIINVIVTAQDGTTTTSYTVTVIRAATIPGAPMITSVVPGNGRADIYFTAPTSNGGSDITEYIVTSSPEGLTGTGLSSPISVTGLTNGEEYTFTVVAKNSVGLGEASQLSDIIIPQVPVMTGTVAITGTEKFGETLTAIPSISNGGTVTYQWNRDGVAIDGATGTTYKLVEADIGKIITVTITADEATGTGKITSTVTGVIAKADKAEAPIITNNPLDLTVNVGENAKLLIGGSGTGTLYYQWYSNTTNVNNGGTIIAGATNSSYEAPTTAAGTTYYYCTVTNTDSTAVESATINSDTARVTVNEIKDSTINPTIRNFDKNIENQADVITEMTLNGNTLISITNGINTLVNGIDYIVSGNTVTINREYLANQEIGSITLVFNFSSGNTQSLLIGVNNDTIVGEDDTTAPSINTISFVTNGGNVDIIPGTTGKVDLSSLIGESGPLTVTSAAVTLDISLKGQNDTDTKDNVEVELDFTTSRSNTVQSFGKYNGTLAETQSMLESMLAAFTQTLTTNQFKKIGGATFSLTDSKGNKSVYTIVTTANDTIPETYTVTFNSNGGSSIDPITGIASGTAIGTLPSAPVREGYTFEGWNTAVDGSGIAFKASSIVSANQIVYAQWKKINQSGSSNSGTGSKNNTTKPSNTSADEISDIDKTSESTKPEDNSNSVQNQIADNTQASVSEAQNEDISKTDENVETSTVYNQTTEPVAEAEEATDETTTESETPQQEAVIEFVDDNSEYTDESNLQSNDAQSSGEINADKKTGFRRFLPSFERNIFSDNLPAGPTIDLNIDISVDSKVGGRAIMATAKGLKSFSEVKIIVYSEARVLAIGKADANGNAVITGTFPDDLEPAQHTIMAIGVGKEGQDLQTIGGFKISDSGTVTAVSHPGQVITPLEPNSPRLTRAVDAGKPLYDAARYPGVVATVMISITAFLGLAGTNGLAGRSLNGKSPSTKKSKAKLAGVATKKLKMLKSSEAGWGDNQKTWAFPGTSATDLWGSTIPNKIGKFSAVASRVIVDGSWSRAMFGSAGYILWIIGAILGGISAYSVNFMALPPALPMVFAIVALGILDSAAGASAWIVITFCAIVTGNVTAWADIQTLLGIFVLFSSLPLLAHCIRPLRRGINGDLKEIFDRAADYIMPPVSLALAASSMIKALNGLSGLELYTADEYNKVRLIVGAVFILRIFLEDIVTYLYPIRSTKVQPEKLVSVSNRVQWMSVVMKVLVFILISHPFFGVGWLIFFVAVITAIPNAMKIYEDNFPNFKLLHKLYPRGNLKFTIFTIIGIYLAAWLSKQGTGDEWAKQTYIILLLPGFISSCIEFFAREGGSYWPNPWLKRIMGIGVWSLSVGLALGIINLV</sequence>
<feature type="compositionally biased region" description="Acidic residues" evidence="6">
    <location>
        <begin position="1271"/>
        <end position="1282"/>
    </location>
</feature>
<feature type="transmembrane region" description="Helical" evidence="7">
    <location>
        <begin position="1895"/>
        <end position="1915"/>
    </location>
</feature>
<dbReference type="InterPro" id="IPR042229">
    <property type="entry name" value="Listeria/Bacterioides_rpt_sf"/>
</dbReference>
<feature type="transmembrane region" description="Helical" evidence="7">
    <location>
        <begin position="1737"/>
        <end position="1756"/>
    </location>
</feature>
<feature type="transmembrane region" description="Helical" evidence="7">
    <location>
        <begin position="1865"/>
        <end position="1883"/>
    </location>
</feature>
<dbReference type="InterPro" id="IPR014756">
    <property type="entry name" value="Ig_E-set"/>
</dbReference>
<gene>
    <name evidence="10" type="ORF">CLBCK_42600</name>
</gene>
<dbReference type="Pfam" id="PF12733">
    <property type="entry name" value="Cadherin-like"/>
    <property type="match status" value="1"/>
</dbReference>
<dbReference type="InterPro" id="IPR025883">
    <property type="entry name" value="Cadherin-like_domain"/>
</dbReference>
<feature type="transmembrane region" description="Helical" evidence="7">
    <location>
        <begin position="1585"/>
        <end position="1607"/>
    </location>
</feature>
<keyword evidence="2" id="KW-0732">Signal</keyword>
<dbReference type="CDD" id="cd00063">
    <property type="entry name" value="FN3"/>
    <property type="match status" value="1"/>
</dbReference>
<keyword evidence="3" id="KW-0136">Cellulose degradation</keyword>
<name>A0A1S8RUR3_CLOBE</name>
<keyword evidence="5" id="KW-0624">Polysaccharide degradation</keyword>
<evidence type="ECO:0000256" key="2">
    <source>
        <dbReference type="ARBA" id="ARBA00022729"/>
    </source>
</evidence>
<dbReference type="Pfam" id="PF03442">
    <property type="entry name" value="CBM_X2"/>
    <property type="match status" value="1"/>
</dbReference>
<protein>
    <submittedName>
        <fullName evidence="10">Gellan lyase</fullName>
        <ecNumber evidence="10">4.2.2.25</ecNumber>
    </submittedName>
</protein>
<dbReference type="SUPFAM" id="SSF49265">
    <property type="entry name" value="Fibronectin type III"/>
    <property type="match status" value="1"/>
</dbReference>
<evidence type="ECO:0000256" key="4">
    <source>
        <dbReference type="ARBA" id="ARBA00023277"/>
    </source>
</evidence>
<keyword evidence="10" id="KW-0456">Lyase</keyword>
<dbReference type="EC" id="4.2.2.25" evidence="10"/>
<feature type="region of interest" description="Disordered" evidence="6">
    <location>
        <begin position="1302"/>
        <end position="1321"/>
    </location>
</feature>
<comment type="caution">
    <text evidence="10">The sequence shown here is derived from an EMBL/GenBank/DDBJ whole genome shotgun (WGS) entry which is preliminary data.</text>
</comment>
<evidence type="ECO:0000256" key="3">
    <source>
        <dbReference type="ARBA" id="ARBA00023001"/>
    </source>
</evidence>
<feature type="domain" description="Fibronectin type-III" evidence="9">
    <location>
        <begin position="590"/>
        <end position="679"/>
    </location>
</feature>
<feature type="compositionally biased region" description="Basic and acidic residues" evidence="6">
    <location>
        <begin position="1213"/>
        <end position="1225"/>
    </location>
</feature>
<feature type="domain" description="Ig-like" evidence="8">
    <location>
        <begin position="772"/>
        <end position="857"/>
    </location>
</feature>
<dbReference type="Gene3D" id="2.60.40.2700">
    <property type="match status" value="2"/>
</dbReference>
<dbReference type="Pfam" id="PF09479">
    <property type="entry name" value="Flg_new"/>
    <property type="match status" value="1"/>
</dbReference>
<evidence type="ECO:0000313" key="11">
    <source>
        <dbReference type="Proteomes" id="UP000190973"/>
    </source>
</evidence>
<dbReference type="Gene3D" id="2.60.40.4270">
    <property type="entry name" value="Listeria-Bacteroides repeat domain"/>
    <property type="match status" value="1"/>
</dbReference>
<dbReference type="PROSITE" id="PS50835">
    <property type="entry name" value="IG_LIKE"/>
    <property type="match status" value="1"/>
</dbReference>
<keyword evidence="7" id="KW-0812">Transmembrane</keyword>
<dbReference type="Pfam" id="PF00041">
    <property type="entry name" value="fn3"/>
    <property type="match status" value="1"/>
</dbReference>
<reference evidence="10 11" key="1">
    <citation type="submission" date="2016-05" db="EMBL/GenBank/DDBJ databases">
        <title>Microbial solvent formation.</title>
        <authorList>
            <person name="Poehlein A."/>
            <person name="Montoya Solano J.D."/>
            <person name="Flitsch S."/>
            <person name="Krabben P."/>
            <person name="Duerre P."/>
            <person name="Daniel R."/>
        </authorList>
    </citation>
    <scope>NUCLEOTIDE SEQUENCE [LARGE SCALE GENOMIC DNA]</scope>
    <source>
        <strain evidence="10 11">DSM 53</strain>
    </source>
</reference>
<keyword evidence="7" id="KW-0472">Membrane</keyword>
<accession>A0A1S8RUR3</accession>